<evidence type="ECO:0000313" key="1">
    <source>
        <dbReference type="EMBL" id="TPP58626.1"/>
    </source>
</evidence>
<protein>
    <submittedName>
        <fullName evidence="1">Uncharacterized protein</fullName>
    </submittedName>
</protein>
<dbReference type="Proteomes" id="UP000316759">
    <property type="component" value="Unassembled WGS sequence"/>
</dbReference>
<reference evidence="1 2" key="1">
    <citation type="submission" date="2019-04" db="EMBL/GenBank/DDBJ databases">
        <title>Annotation for the trematode Fasciola gigantica.</title>
        <authorList>
            <person name="Choi Y.-J."/>
        </authorList>
    </citation>
    <scope>NUCLEOTIDE SEQUENCE [LARGE SCALE GENOMIC DNA]</scope>
    <source>
        <strain evidence="1">Uganda_cow_1</strain>
    </source>
</reference>
<name>A0A504YDQ6_FASGI</name>
<accession>A0A504YDQ6</accession>
<evidence type="ECO:0000313" key="2">
    <source>
        <dbReference type="Proteomes" id="UP000316759"/>
    </source>
</evidence>
<gene>
    <name evidence="1" type="ORF">FGIG_03006</name>
</gene>
<organism evidence="1 2">
    <name type="scientific">Fasciola gigantica</name>
    <name type="common">Giant liver fluke</name>
    <dbReference type="NCBI Taxonomy" id="46835"/>
    <lineage>
        <taxon>Eukaryota</taxon>
        <taxon>Metazoa</taxon>
        <taxon>Spiralia</taxon>
        <taxon>Lophotrochozoa</taxon>
        <taxon>Platyhelminthes</taxon>
        <taxon>Trematoda</taxon>
        <taxon>Digenea</taxon>
        <taxon>Plagiorchiida</taxon>
        <taxon>Echinostomata</taxon>
        <taxon>Echinostomatoidea</taxon>
        <taxon>Fasciolidae</taxon>
        <taxon>Fasciola</taxon>
    </lineage>
</organism>
<dbReference type="EMBL" id="SUNJ01011796">
    <property type="protein sequence ID" value="TPP58626.1"/>
    <property type="molecule type" value="Genomic_DNA"/>
</dbReference>
<keyword evidence="2" id="KW-1185">Reference proteome</keyword>
<proteinExistence type="predicted"/>
<dbReference type="AlphaFoldDB" id="A0A504YDQ6"/>
<sequence length="96" mass="10965">MINRLKLQTNVGHHKSKRSNHPCAYFVDGWHDDIITLSANLKYILILSDNLKDAMDFERKFIGETGKLASSDDTLQMMPSAERYSVHRSACQLRIG</sequence>
<comment type="caution">
    <text evidence="1">The sequence shown here is derived from an EMBL/GenBank/DDBJ whole genome shotgun (WGS) entry which is preliminary data.</text>
</comment>